<dbReference type="SUPFAM" id="SSF48264">
    <property type="entry name" value="Cytochrome P450"/>
    <property type="match status" value="1"/>
</dbReference>
<dbReference type="PROSITE" id="PS00086">
    <property type="entry name" value="CYTOCHROME_P450"/>
    <property type="match status" value="1"/>
</dbReference>
<dbReference type="InterPro" id="IPR017972">
    <property type="entry name" value="Cyt_P450_CS"/>
</dbReference>
<evidence type="ECO:0000313" key="7">
    <source>
        <dbReference type="RefSeq" id="XP_005102585.2"/>
    </source>
</evidence>
<dbReference type="InterPro" id="IPR002401">
    <property type="entry name" value="Cyt_P450_E_grp-I"/>
</dbReference>
<protein>
    <submittedName>
        <fullName evidence="7">Cytochrome P450 2U1</fullName>
    </submittedName>
</protein>
<keyword evidence="2 4" id="KW-0479">Metal-binding</keyword>
<evidence type="ECO:0000256" key="5">
    <source>
        <dbReference type="SAM" id="Phobius"/>
    </source>
</evidence>
<dbReference type="GeneID" id="101856195"/>
<gene>
    <name evidence="7" type="primary">LOC101856195</name>
</gene>
<keyword evidence="4" id="KW-0560">Oxidoreductase</keyword>
<keyword evidence="5" id="KW-0472">Membrane</keyword>
<evidence type="ECO:0000256" key="2">
    <source>
        <dbReference type="ARBA" id="ARBA00022723"/>
    </source>
</evidence>
<organism evidence="6 7">
    <name type="scientific">Aplysia californica</name>
    <name type="common">California sea hare</name>
    <dbReference type="NCBI Taxonomy" id="6500"/>
    <lineage>
        <taxon>Eukaryota</taxon>
        <taxon>Metazoa</taxon>
        <taxon>Spiralia</taxon>
        <taxon>Lophotrochozoa</taxon>
        <taxon>Mollusca</taxon>
        <taxon>Gastropoda</taxon>
        <taxon>Heterobranchia</taxon>
        <taxon>Euthyneura</taxon>
        <taxon>Tectipleura</taxon>
        <taxon>Aplysiida</taxon>
        <taxon>Aplysioidea</taxon>
        <taxon>Aplysiidae</taxon>
        <taxon>Aplysia</taxon>
    </lineage>
</organism>
<keyword evidence="5" id="KW-1133">Transmembrane helix</keyword>
<keyword evidence="4" id="KW-0349">Heme</keyword>
<feature type="transmembrane region" description="Helical" evidence="5">
    <location>
        <begin position="21"/>
        <end position="45"/>
    </location>
</feature>
<evidence type="ECO:0000256" key="1">
    <source>
        <dbReference type="ARBA" id="ARBA00010617"/>
    </source>
</evidence>
<keyword evidence="4" id="KW-0503">Monooxygenase</keyword>
<dbReference type="Pfam" id="PF00067">
    <property type="entry name" value="p450"/>
    <property type="match status" value="1"/>
</dbReference>
<evidence type="ECO:0000256" key="4">
    <source>
        <dbReference type="RuleBase" id="RU000461"/>
    </source>
</evidence>
<name>A0ABM0JVL9_APLCA</name>
<comment type="similarity">
    <text evidence="1 4">Belongs to the cytochrome P450 family.</text>
</comment>
<keyword evidence="5" id="KW-0812">Transmembrane</keyword>
<reference evidence="7" key="1">
    <citation type="submission" date="2025-08" db="UniProtKB">
        <authorList>
            <consortium name="RefSeq"/>
        </authorList>
    </citation>
    <scope>IDENTIFICATION</scope>
</reference>
<keyword evidence="3 4" id="KW-0408">Iron</keyword>
<evidence type="ECO:0000313" key="6">
    <source>
        <dbReference type="Proteomes" id="UP000694888"/>
    </source>
</evidence>
<dbReference type="InterPro" id="IPR050182">
    <property type="entry name" value="Cytochrome_P450_fam2"/>
</dbReference>
<keyword evidence="6" id="KW-1185">Reference proteome</keyword>
<dbReference type="Proteomes" id="UP000694888">
    <property type="component" value="Unplaced"/>
</dbReference>
<evidence type="ECO:0000256" key="3">
    <source>
        <dbReference type="ARBA" id="ARBA00023004"/>
    </source>
</evidence>
<accession>A0ABM0JVL9</accession>
<dbReference type="InterPro" id="IPR001128">
    <property type="entry name" value="Cyt_P450"/>
</dbReference>
<dbReference type="PRINTS" id="PR00385">
    <property type="entry name" value="P450"/>
</dbReference>
<sequence>MRKRQASGTATTMDDGNLIRLIINLFAAGTETSSTTIVWFVLFMLHHPDVLAKIYKEIEDVVGRERAPSIRDRTKLNYLNACIMETQRLGSIVPFSLQHSCIKTTTVGGYTIPQGTVIMPILDFVLRFDKSWGDPHNFRPERFLDDSGNLKVFNEFVPFSLGRRVCLGKSMAKMELFLFLAGICQRFDIQPAVKGQLPPLKGVFGLAVTPEAYEVRFVEREM</sequence>
<dbReference type="PRINTS" id="PR00463">
    <property type="entry name" value="EP450I"/>
</dbReference>
<proteinExistence type="inferred from homology"/>
<dbReference type="RefSeq" id="XP_005102585.2">
    <property type="nucleotide sequence ID" value="XM_005102528.2"/>
</dbReference>
<dbReference type="Gene3D" id="1.10.630.10">
    <property type="entry name" value="Cytochrome P450"/>
    <property type="match status" value="1"/>
</dbReference>
<dbReference type="PANTHER" id="PTHR24300">
    <property type="entry name" value="CYTOCHROME P450 508A4-RELATED"/>
    <property type="match status" value="1"/>
</dbReference>
<dbReference type="InterPro" id="IPR036396">
    <property type="entry name" value="Cyt_P450_sf"/>
</dbReference>